<dbReference type="AlphaFoldDB" id="A0A369QS64"/>
<gene>
    <name evidence="9" type="ORF">AHMF7616_05126</name>
</gene>
<evidence type="ECO:0008006" key="11">
    <source>
        <dbReference type="Google" id="ProtNLM"/>
    </source>
</evidence>
<name>A0A369QS64_9BACT</name>
<dbReference type="EMBL" id="QASA01000001">
    <property type="protein sequence ID" value="RDC66495.1"/>
    <property type="molecule type" value="Genomic_DNA"/>
</dbReference>
<dbReference type="GO" id="GO:0009279">
    <property type="term" value="C:cell outer membrane"/>
    <property type="evidence" value="ECO:0007669"/>
    <property type="project" value="UniProtKB-SubCell"/>
</dbReference>
<dbReference type="Proteomes" id="UP000253919">
    <property type="component" value="Unassembled WGS sequence"/>
</dbReference>
<evidence type="ECO:0000256" key="3">
    <source>
        <dbReference type="ARBA" id="ARBA00022448"/>
    </source>
</evidence>
<dbReference type="PANTHER" id="PTHR30026:SF20">
    <property type="entry name" value="OUTER MEMBRANE PROTEIN TOLC"/>
    <property type="match status" value="1"/>
</dbReference>
<keyword evidence="4" id="KW-1134">Transmembrane beta strand</keyword>
<keyword evidence="6" id="KW-0472">Membrane</keyword>
<proteinExistence type="inferred from homology"/>
<evidence type="ECO:0000313" key="9">
    <source>
        <dbReference type="EMBL" id="RDC66495.1"/>
    </source>
</evidence>
<comment type="similarity">
    <text evidence="2">Belongs to the outer membrane factor (OMF) (TC 1.B.17) family.</text>
</comment>
<evidence type="ECO:0000256" key="4">
    <source>
        <dbReference type="ARBA" id="ARBA00022452"/>
    </source>
</evidence>
<feature type="chain" id="PRO_5016934519" description="Outer membrane protein TolC" evidence="8">
    <location>
        <begin position="20"/>
        <end position="485"/>
    </location>
</feature>
<evidence type="ECO:0000256" key="8">
    <source>
        <dbReference type="SAM" id="SignalP"/>
    </source>
</evidence>
<dbReference type="SUPFAM" id="SSF56954">
    <property type="entry name" value="Outer membrane efflux proteins (OEP)"/>
    <property type="match status" value="1"/>
</dbReference>
<dbReference type="GO" id="GO:1990281">
    <property type="term" value="C:efflux pump complex"/>
    <property type="evidence" value="ECO:0007669"/>
    <property type="project" value="TreeGrafter"/>
</dbReference>
<feature type="signal peptide" evidence="8">
    <location>
        <begin position="1"/>
        <end position="19"/>
    </location>
</feature>
<dbReference type="Pfam" id="PF02321">
    <property type="entry name" value="OEP"/>
    <property type="match status" value="2"/>
</dbReference>
<evidence type="ECO:0000256" key="5">
    <source>
        <dbReference type="ARBA" id="ARBA00022692"/>
    </source>
</evidence>
<dbReference type="PANTHER" id="PTHR30026">
    <property type="entry name" value="OUTER MEMBRANE PROTEIN TOLC"/>
    <property type="match status" value="1"/>
</dbReference>
<keyword evidence="5" id="KW-0812">Transmembrane</keyword>
<evidence type="ECO:0000256" key="1">
    <source>
        <dbReference type="ARBA" id="ARBA00004442"/>
    </source>
</evidence>
<dbReference type="GO" id="GO:0015288">
    <property type="term" value="F:porin activity"/>
    <property type="evidence" value="ECO:0007669"/>
    <property type="project" value="TreeGrafter"/>
</dbReference>
<dbReference type="InterPro" id="IPR003423">
    <property type="entry name" value="OMP_efflux"/>
</dbReference>
<keyword evidence="8" id="KW-0732">Signal</keyword>
<evidence type="ECO:0000256" key="2">
    <source>
        <dbReference type="ARBA" id="ARBA00007613"/>
    </source>
</evidence>
<organism evidence="9 10">
    <name type="scientific">Adhaeribacter pallidiroseus</name>
    <dbReference type="NCBI Taxonomy" id="2072847"/>
    <lineage>
        <taxon>Bacteria</taxon>
        <taxon>Pseudomonadati</taxon>
        <taxon>Bacteroidota</taxon>
        <taxon>Cytophagia</taxon>
        <taxon>Cytophagales</taxon>
        <taxon>Hymenobacteraceae</taxon>
        <taxon>Adhaeribacter</taxon>
    </lineage>
</organism>
<evidence type="ECO:0000313" key="10">
    <source>
        <dbReference type="Proteomes" id="UP000253919"/>
    </source>
</evidence>
<dbReference type="GO" id="GO:0015562">
    <property type="term" value="F:efflux transmembrane transporter activity"/>
    <property type="evidence" value="ECO:0007669"/>
    <property type="project" value="InterPro"/>
</dbReference>
<evidence type="ECO:0000256" key="7">
    <source>
        <dbReference type="ARBA" id="ARBA00023237"/>
    </source>
</evidence>
<protein>
    <recommendedName>
        <fullName evidence="11">Outer membrane protein TolC</fullName>
    </recommendedName>
</protein>
<accession>A0A369QS64</accession>
<comment type="caution">
    <text evidence="9">The sequence shown here is derived from an EMBL/GenBank/DDBJ whole genome shotgun (WGS) entry which is preliminary data.</text>
</comment>
<sequence length="485" mass="55002">MKTYLLFLLLLPGFQFTWAQDSSQVVTLEQVIAQAQRNSLTFRQAETSRETSYWQWRTYLADYKPTLSLAGTLPDFSRSINPVTQPDGTTDFKQVSLNNSQLNLGVTQSVGLTGGQVFINSQLQRFDDFNAGATRYNSNPALIGFSQPLFRFNKLAWARKIEPLRYAESQKKFVEDREVIAQDITKLYFDLLLQQVNQSIATKNRTNTEDIIRIAEEKFKLGKISKNDVLQLRLSLLNTQIAQAEADLAVKNATLALNSYLGEPATKQLLLAVPGHLPRLQVTENQALEQAQQNRKETLAFKRALLQAERNLAEARQSNGFNATMFATFGLTNQAATFADSYGNPENQQQVRIGFELPIMDGGKQKSLRKTAQANLKLTQYAVEQDQLEFEQNIRTQVNQFEMLKTRVAITAEADQIAQSRYDITKATYVIGRISITDLNIALGEKDQAKRAYISSLRDFWSAFYNLRTLTLYDFEKNIPLTLEP</sequence>
<dbReference type="RefSeq" id="WP_233507743.1">
    <property type="nucleotide sequence ID" value="NZ_QASA01000001.1"/>
</dbReference>
<keyword evidence="3" id="KW-0813">Transport</keyword>
<comment type="subcellular location">
    <subcellularLocation>
        <location evidence="1">Cell outer membrane</location>
    </subcellularLocation>
</comment>
<evidence type="ECO:0000256" key="6">
    <source>
        <dbReference type="ARBA" id="ARBA00023136"/>
    </source>
</evidence>
<dbReference type="InterPro" id="IPR051906">
    <property type="entry name" value="TolC-like"/>
</dbReference>
<keyword evidence="7" id="KW-0998">Cell outer membrane</keyword>
<reference evidence="9 10" key="1">
    <citation type="submission" date="2018-04" db="EMBL/GenBank/DDBJ databases">
        <title>Adhaeribacter sp. HMF7616 genome sequencing and assembly.</title>
        <authorList>
            <person name="Kang H."/>
            <person name="Kang J."/>
            <person name="Cha I."/>
            <person name="Kim H."/>
            <person name="Joh K."/>
        </authorList>
    </citation>
    <scope>NUCLEOTIDE SEQUENCE [LARGE SCALE GENOMIC DNA]</scope>
    <source>
        <strain evidence="9 10">HMF7616</strain>
    </source>
</reference>
<keyword evidence="10" id="KW-1185">Reference proteome</keyword>
<dbReference type="Gene3D" id="1.20.1600.10">
    <property type="entry name" value="Outer membrane efflux proteins (OEP)"/>
    <property type="match status" value="1"/>
</dbReference>